<feature type="domain" description="CHAT" evidence="1">
    <location>
        <begin position="117"/>
        <end position="382"/>
    </location>
</feature>
<evidence type="ECO:0000313" key="3">
    <source>
        <dbReference type="Proteomes" id="UP000715781"/>
    </source>
</evidence>
<sequence length="383" mass="42023">MGANTKSAIAALSIEQIRAIARQQNATLVEYAIVPDDDFKFRGKQRARESELLIWVVQPTGEVALRRVDLKHIWQHNLTLTDLVNASRCLDGGIYCKKQAIIIANLGKESNSRYIGLRKLHKFLIEPIADLLPKDPNAHVVFIPQESLFLVPFAALQNADSKYLIEQHTIITAPAIQVLDLTRKQKNRLDEQNRKPLQPLIIGNPIMPIVSQILGEPPEQLPNLAASEREAVEIAKLLKYKALIGAQATKAKVKQLLAQANVVHFATHGLLEYRSQKSSSSLEGLEVPGALALAPDDQDDGLLTANEIFDQHLVAELVVLSACDTGRGRITGDGVIGLSRAFISAGTPSLVVSLWVVPDASTAELMITFYQKLQTKLNKAQAP</sequence>
<dbReference type="AlphaFoldDB" id="A0A951Q3J1"/>
<name>A0A951Q3J1_9NOST</name>
<gene>
    <name evidence="2" type="ORF">KME32_26490</name>
</gene>
<organism evidence="2 3">
    <name type="scientific">Mojavia pulchra JT2-VF2</name>
    <dbReference type="NCBI Taxonomy" id="287848"/>
    <lineage>
        <taxon>Bacteria</taxon>
        <taxon>Bacillati</taxon>
        <taxon>Cyanobacteriota</taxon>
        <taxon>Cyanophyceae</taxon>
        <taxon>Nostocales</taxon>
        <taxon>Nostocaceae</taxon>
    </lineage>
</organism>
<comment type="caution">
    <text evidence="2">The sequence shown here is derived from an EMBL/GenBank/DDBJ whole genome shotgun (WGS) entry which is preliminary data.</text>
</comment>
<dbReference type="InterPro" id="IPR024983">
    <property type="entry name" value="CHAT_dom"/>
</dbReference>
<evidence type="ECO:0000259" key="1">
    <source>
        <dbReference type="Pfam" id="PF12770"/>
    </source>
</evidence>
<dbReference type="PANTHER" id="PTHR10098">
    <property type="entry name" value="RAPSYN-RELATED"/>
    <property type="match status" value="1"/>
</dbReference>
<dbReference type="PANTHER" id="PTHR10098:SF108">
    <property type="entry name" value="TETRATRICOPEPTIDE REPEAT PROTEIN 28"/>
    <property type="match status" value="1"/>
</dbReference>
<dbReference type="EMBL" id="JAHHHN010000024">
    <property type="protein sequence ID" value="MBW4564611.1"/>
    <property type="molecule type" value="Genomic_DNA"/>
</dbReference>
<reference evidence="2" key="1">
    <citation type="submission" date="2021-05" db="EMBL/GenBank/DDBJ databases">
        <authorList>
            <person name="Pietrasiak N."/>
            <person name="Ward R."/>
            <person name="Stajich J.E."/>
            <person name="Kurbessoian T."/>
        </authorList>
    </citation>
    <scope>NUCLEOTIDE SEQUENCE</scope>
    <source>
        <strain evidence="2">JT2-VF2</strain>
    </source>
</reference>
<accession>A0A951Q3J1</accession>
<evidence type="ECO:0000313" key="2">
    <source>
        <dbReference type="EMBL" id="MBW4564611.1"/>
    </source>
</evidence>
<proteinExistence type="predicted"/>
<reference evidence="2" key="2">
    <citation type="journal article" date="2022" name="Microbiol. Resour. Announc.">
        <title>Metagenome Sequencing to Explore Phylogenomics of Terrestrial Cyanobacteria.</title>
        <authorList>
            <person name="Ward R.D."/>
            <person name="Stajich J.E."/>
            <person name="Johansen J.R."/>
            <person name="Huntemann M."/>
            <person name="Clum A."/>
            <person name="Foster B."/>
            <person name="Foster B."/>
            <person name="Roux S."/>
            <person name="Palaniappan K."/>
            <person name="Varghese N."/>
            <person name="Mukherjee S."/>
            <person name="Reddy T.B.K."/>
            <person name="Daum C."/>
            <person name="Copeland A."/>
            <person name="Chen I.A."/>
            <person name="Ivanova N.N."/>
            <person name="Kyrpides N.C."/>
            <person name="Shapiro N."/>
            <person name="Eloe-Fadrosh E.A."/>
            <person name="Pietrasiak N."/>
        </authorList>
    </citation>
    <scope>NUCLEOTIDE SEQUENCE</scope>
    <source>
        <strain evidence="2">JT2-VF2</strain>
    </source>
</reference>
<protein>
    <submittedName>
        <fullName evidence="2">CHAT domain-containing protein</fullName>
    </submittedName>
</protein>
<dbReference type="Proteomes" id="UP000715781">
    <property type="component" value="Unassembled WGS sequence"/>
</dbReference>
<dbReference type="Pfam" id="PF12770">
    <property type="entry name" value="CHAT"/>
    <property type="match status" value="1"/>
</dbReference>